<reference evidence="2 3" key="1">
    <citation type="submission" date="2023-01" db="EMBL/GenBank/DDBJ databases">
        <title>Analysis of 21 Apiospora genomes using comparative genomics revels a genus with tremendous synthesis potential of carbohydrate active enzymes and secondary metabolites.</title>
        <authorList>
            <person name="Sorensen T."/>
        </authorList>
    </citation>
    <scope>NUCLEOTIDE SEQUENCE [LARGE SCALE GENOMIC DNA]</scope>
    <source>
        <strain evidence="2 3">CBS 135458</strain>
    </source>
</reference>
<feature type="compositionally biased region" description="Acidic residues" evidence="1">
    <location>
        <begin position="410"/>
        <end position="431"/>
    </location>
</feature>
<name>A0ABR1T7E0_9PEZI</name>
<dbReference type="RefSeq" id="XP_066709365.1">
    <property type="nucleotide sequence ID" value="XM_066864404.1"/>
</dbReference>
<dbReference type="InterPro" id="IPR032710">
    <property type="entry name" value="NTF2-like_dom_sf"/>
</dbReference>
<dbReference type="PANTHER" id="PTHR38436">
    <property type="entry name" value="POLYKETIDE CYCLASE SNOAL-LIKE DOMAIN"/>
    <property type="match status" value="1"/>
</dbReference>
<evidence type="ECO:0008006" key="4">
    <source>
        <dbReference type="Google" id="ProtNLM"/>
    </source>
</evidence>
<dbReference type="EMBL" id="JAQQWL010000013">
    <property type="protein sequence ID" value="KAK8042512.1"/>
    <property type="molecule type" value="Genomic_DNA"/>
</dbReference>
<dbReference type="Gene3D" id="3.10.450.50">
    <property type="match status" value="1"/>
</dbReference>
<dbReference type="PANTHER" id="PTHR38436:SF3">
    <property type="entry name" value="CARBOXYMETHYLENEBUTENOLIDASE-RELATED"/>
    <property type="match status" value="1"/>
</dbReference>
<keyword evidence="3" id="KW-1185">Reference proteome</keyword>
<protein>
    <recommendedName>
        <fullName evidence="4">Dienelactone hydrolase</fullName>
    </recommendedName>
</protein>
<gene>
    <name evidence="2" type="ORF">PG994_012995</name>
</gene>
<proteinExistence type="predicted"/>
<dbReference type="GeneID" id="92097467"/>
<evidence type="ECO:0000256" key="1">
    <source>
        <dbReference type="SAM" id="MobiDB-lite"/>
    </source>
</evidence>
<sequence>MAGAGPNHREPFLSEDFNKSKPKLYITSEEEEEDFDQLTIEAWKTEGFDVEYFSMGNEKEYRTHLRALANQEMPACDTFGIVAYGEASSVCLDHFHIIDNNPSFKLCCLIAYYPTSIPDPRTRHPGGVHVLVHLAEGDEIIGIVKQTQMVAIQGKRRTVRRQIPHGMGTGGYVKYSYPTYSYPGVSSGFAENDLEEYDKISADLAWTRSLATARRAWRRDVNLERVHEENVQGKFFTQNLQKTMSTYTAKPTPYVTHVPTLTGGIGADELHDFYGHYFLHHNPGSLQLTLLSRTIGTDRVVDELHVAFKHTTEMPWILPGVPPTKKKVEILMVSIVTVRGGKLAHEYIYWDQASVLLQIGLLNPDLVPEKAKRRGVKRLPVVGREAAHRRLEGNEEGDDGEATNELIPDWYEDSDDDEEEIEDDEEEDGENEERTARWVKRLRRKITKRAK</sequence>
<organism evidence="2 3">
    <name type="scientific">Apiospora phragmitis</name>
    <dbReference type="NCBI Taxonomy" id="2905665"/>
    <lineage>
        <taxon>Eukaryota</taxon>
        <taxon>Fungi</taxon>
        <taxon>Dikarya</taxon>
        <taxon>Ascomycota</taxon>
        <taxon>Pezizomycotina</taxon>
        <taxon>Sordariomycetes</taxon>
        <taxon>Xylariomycetidae</taxon>
        <taxon>Amphisphaeriales</taxon>
        <taxon>Apiosporaceae</taxon>
        <taxon>Apiospora</taxon>
    </lineage>
</organism>
<evidence type="ECO:0000313" key="2">
    <source>
        <dbReference type="EMBL" id="KAK8042512.1"/>
    </source>
</evidence>
<comment type="caution">
    <text evidence="2">The sequence shown here is derived from an EMBL/GenBank/DDBJ whole genome shotgun (WGS) entry which is preliminary data.</text>
</comment>
<evidence type="ECO:0000313" key="3">
    <source>
        <dbReference type="Proteomes" id="UP001480595"/>
    </source>
</evidence>
<feature type="region of interest" description="Disordered" evidence="1">
    <location>
        <begin position="387"/>
        <end position="434"/>
    </location>
</feature>
<accession>A0ABR1T7E0</accession>
<dbReference type="Proteomes" id="UP001480595">
    <property type="component" value="Unassembled WGS sequence"/>
</dbReference>
<dbReference type="SUPFAM" id="SSF54427">
    <property type="entry name" value="NTF2-like"/>
    <property type="match status" value="1"/>
</dbReference>
<dbReference type="InterPro" id="IPR009959">
    <property type="entry name" value="Cyclase_SnoaL-like"/>
</dbReference>